<dbReference type="EMBL" id="CP010899">
    <property type="protein sequence ID" value="ALA97287.1"/>
    <property type="molecule type" value="Genomic_DNA"/>
</dbReference>
<proteinExistence type="predicted"/>
<keyword evidence="2" id="KW-1185">Reference proteome</keyword>
<organism evidence="1 2">
    <name type="scientific">Spiroplasma kunkelii CR2-3x</name>
    <dbReference type="NCBI Taxonomy" id="273035"/>
    <lineage>
        <taxon>Bacteria</taxon>
        <taxon>Bacillati</taxon>
        <taxon>Mycoplasmatota</taxon>
        <taxon>Mollicutes</taxon>
        <taxon>Entomoplasmatales</taxon>
        <taxon>Spiroplasmataceae</taxon>
        <taxon>Spiroplasma</taxon>
    </lineage>
</organism>
<dbReference type="InterPro" id="IPR029064">
    <property type="entry name" value="Ribosomal_eL30-like_sf"/>
</dbReference>
<protein>
    <submittedName>
        <fullName evidence="1">50S ribosomal protein L7Ae</fullName>
    </submittedName>
</protein>
<accession>A0A0K2JFV3</accession>
<reference evidence="1 2" key="1">
    <citation type="journal article" date="2015" name="Genome Announc.">
        <title>Complete Genome Sequence of Spiroplasma kunkelii Strain CR2-3x, Causal Agent of Corn Stunt Disease in Zea mays L.</title>
        <authorList>
            <person name="Davis R.E."/>
            <person name="Shao J."/>
            <person name="Dally E.L."/>
            <person name="Zhao Y."/>
            <person name="Gasparich G.E."/>
            <person name="Gaynor B.J."/>
            <person name="Athey J.C."/>
            <person name="Harrison N.A."/>
            <person name="Donofrio N."/>
        </authorList>
    </citation>
    <scope>NUCLEOTIDE SEQUENCE [LARGE SCALE GENOMIC DNA]</scope>
    <source>
        <strain evidence="1 2">CR2-3x</strain>
    </source>
</reference>
<name>A0A0K2JFV3_SPIKU</name>
<evidence type="ECO:0000313" key="2">
    <source>
        <dbReference type="Proteomes" id="UP000062963"/>
    </source>
</evidence>
<keyword evidence="1" id="KW-0689">Ribosomal protein</keyword>
<dbReference type="SUPFAM" id="SSF55315">
    <property type="entry name" value="L30e-like"/>
    <property type="match status" value="1"/>
</dbReference>
<dbReference type="OrthoDB" id="391877at2"/>
<dbReference type="RefSeq" id="WP_053390605.1">
    <property type="nucleotide sequence ID" value="NZ_CP010899.1"/>
</dbReference>
<dbReference type="GO" id="GO:0005840">
    <property type="term" value="C:ribosome"/>
    <property type="evidence" value="ECO:0007669"/>
    <property type="project" value="UniProtKB-KW"/>
</dbReference>
<dbReference type="PATRIC" id="fig|273035.7.peg.438"/>
<dbReference type="STRING" id="273035.SKUN_00371"/>
<dbReference type="Proteomes" id="UP000062963">
    <property type="component" value="Chromosome"/>
</dbReference>
<keyword evidence="1" id="KW-0687">Ribonucleoprotein</keyword>
<dbReference type="AlphaFoldDB" id="A0A0K2JFV3"/>
<evidence type="ECO:0000313" key="1">
    <source>
        <dbReference type="EMBL" id="ALA97287.1"/>
    </source>
</evidence>
<gene>
    <name evidence="1" type="ORF">SKUN_00371</name>
</gene>
<dbReference type="Gene3D" id="3.30.1330.30">
    <property type="match status" value="1"/>
</dbReference>
<dbReference type="KEGG" id="skn:SKUN_00371"/>
<sequence length="103" mass="11471">MIDQKGYSYLGLAKRGGKLITGACLLTAIQQKNVYLVLTLTSSDVGATQAKKYQQKCFYYKIPYFSCLDFNLTQQALGTNNVKMIGISDQHLAQRLLTLLNNS</sequence>